<accession>A0ABQ4N650</accession>
<dbReference type="RefSeq" id="WP_213528743.1">
    <property type="nucleotide sequence ID" value="NZ_BOVJ01000068.1"/>
</dbReference>
<dbReference type="Proteomes" id="UP000680304">
    <property type="component" value="Unassembled WGS sequence"/>
</dbReference>
<reference evidence="1 2" key="1">
    <citation type="submission" date="2021-04" db="EMBL/GenBank/DDBJ databases">
        <title>Draft genome sequence of Paenibacillus cisolokensis, LC2-13A.</title>
        <authorList>
            <person name="Uke A."/>
            <person name="Chhe C."/>
            <person name="Baramee S."/>
            <person name="Kosugi A."/>
        </authorList>
    </citation>
    <scope>NUCLEOTIDE SEQUENCE [LARGE SCALE GENOMIC DNA]</scope>
    <source>
        <strain evidence="1 2">LC2-13A</strain>
    </source>
</reference>
<protein>
    <submittedName>
        <fullName evidence="1">Uncharacterized protein</fullName>
    </submittedName>
</protein>
<comment type="caution">
    <text evidence="1">The sequence shown here is derived from an EMBL/GenBank/DDBJ whole genome shotgun (WGS) entry which is preliminary data.</text>
</comment>
<evidence type="ECO:0000313" key="2">
    <source>
        <dbReference type="Proteomes" id="UP000680304"/>
    </source>
</evidence>
<gene>
    <name evidence="1" type="ORF">PACILC2_22230</name>
</gene>
<evidence type="ECO:0000313" key="1">
    <source>
        <dbReference type="EMBL" id="GIQ63655.1"/>
    </source>
</evidence>
<keyword evidence="2" id="KW-1185">Reference proteome</keyword>
<sequence>MIRLSTHDNIRITNDEVSQYNEIFPEIFYEDYSDISRQIERDGALKAVRLA</sequence>
<organism evidence="1 2">
    <name type="scientific">Paenibacillus cisolokensis</name>
    <dbReference type="NCBI Taxonomy" id="1658519"/>
    <lineage>
        <taxon>Bacteria</taxon>
        <taxon>Bacillati</taxon>
        <taxon>Bacillota</taxon>
        <taxon>Bacilli</taxon>
        <taxon>Bacillales</taxon>
        <taxon>Paenibacillaceae</taxon>
        <taxon>Paenibacillus</taxon>
    </lineage>
</organism>
<proteinExistence type="predicted"/>
<dbReference type="EMBL" id="BOVJ01000068">
    <property type="protein sequence ID" value="GIQ63655.1"/>
    <property type="molecule type" value="Genomic_DNA"/>
</dbReference>
<name>A0ABQ4N650_9BACL</name>